<sequence length="144" mass="15973">MATTSKNTTSRKPRTAARAASRPSTSRRAVEPDVEPDTDDVEVSATEAQEIEADGYVTAELCGQEVLVVPPSMWRASWQRALNAGQIDVFAEKILHPDDYDYYLEADPTMDEWIAFVEDASAKSGEPLGKSRARSRSGRPTRRR</sequence>
<gene>
    <name evidence="2" type="ORF">RM812_01280</name>
</gene>
<dbReference type="EMBL" id="JAVRFH010000001">
    <property type="protein sequence ID" value="MDT0608884.1"/>
    <property type="molecule type" value="Genomic_DNA"/>
</dbReference>
<keyword evidence="3" id="KW-1185">Reference proteome</keyword>
<feature type="region of interest" description="Disordered" evidence="1">
    <location>
        <begin position="1"/>
        <end position="42"/>
    </location>
</feature>
<dbReference type="RefSeq" id="WP_311570473.1">
    <property type="nucleotide sequence ID" value="NZ_JAVRFH010000001.1"/>
</dbReference>
<feature type="compositionally biased region" description="Acidic residues" evidence="1">
    <location>
        <begin position="32"/>
        <end position="42"/>
    </location>
</feature>
<proteinExistence type="predicted"/>
<organism evidence="2 3">
    <name type="scientific">Streptomyces lancefieldiae</name>
    <dbReference type="NCBI Taxonomy" id="3075520"/>
    <lineage>
        <taxon>Bacteria</taxon>
        <taxon>Bacillati</taxon>
        <taxon>Actinomycetota</taxon>
        <taxon>Actinomycetes</taxon>
        <taxon>Kitasatosporales</taxon>
        <taxon>Streptomycetaceae</taxon>
        <taxon>Streptomyces</taxon>
    </lineage>
</organism>
<feature type="compositionally biased region" description="Basic residues" evidence="1">
    <location>
        <begin position="131"/>
        <end position="144"/>
    </location>
</feature>
<protein>
    <recommendedName>
        <fullName evidence="4">Tail assembly chaperone</fullName>
    </recommendedName>
</protein>
<accession>A0ABU3AFD4</accession>
<reference evidence="2" key="1">
    <citation type="submission" date="2024-05" db="EMBL/GenBank/DDBJ databases">
        <title>30 novel species of actinomycetes from the DSMZ collection.</title>
        <authorList>
            <person name="Nouioui I."/>
        </authorList>
    </citation>
    <scope>NUCLEOTIDE SEQUENCE</scope>
    <source>
        <strain evidence="2">DSM 40712</strain>
    </source>
</reference>
<feature type="compositionally biased region" description="Low complexity" evidence="1">
    <location>
        <begin position="16"/>
        <end position="27"/>
    </location>
</feature>
<name>A0ABU3AFD4_9ACTN</name>
<feature type="region of interest" description="Disordered" evidence="1">
    <location>
        <begin position="123"/>
        <end position="144"/>
    </location>
</feature>
<evidence type="ECO:0000313" key="2">
    <source>
        <dbReference type="EMBL" id="MDT0608884.1"/>
    </source>
</evidence>
<evidence type="ECO:0000313" key="3">
    <source>
        <dbReference type="Proteomes" id="UP001180724"/>
    </source>
</evidence>
<dbReference type="Proteomes" id="UP001180724">
    <property type="component" value="Unassembled WGS sequence"/>
</dbReference>
<comment type="caution">
    <text evidence="2">The sequence shown here is derived from an EMBL/GenBank/DDBJ whole genome shotgun (WGS) entry which is preliminary data.</text>
</comment>
<evidence type="ECO:0008006" key="4">
    <source>
        <dbReference type="Google" id="ProtNLM"/>
    </source>
</evidence>
<evidence type="ECO:0000256" key="1">
    <source>
        <dbReference type="SAM" id="MobiDB-lite"/>
    </source>
</evidence>